<dbReference type="EMBL" id="FNJW01000008">
    <property type="protein sequence ID" value="SDQ16553.1"/>
    <property type="molecule type" value="Genomic_DNA"/>
</dbReference>
<sequence length="188" mass="21512">MFKQSLKKADNHPVFSIKPKTIYSLSAEEVDFPILMKQFNRQLGSFPGVITKNETFIDYLTVRENMLLVLSLASNQMKRSLNLVVNEVLEELDLSDALADQPFKALPLNLSLQLQLRLNELCNKKVILVEDCFRFESASSKQDWLLSLRYYARTKDFSFILVTSDNQLLASEKPFDLNPIASSSRKVS</sequence>
<keyword evidence="2" id="KW-1185">Reference proteome</keyword>
<evidence type="ECO:0000313" key="1">
    <source>
        <dbReference type="EMBL" id="SDQ16553.1"/>
    </source>
</evidence>
<evidence type="ECO:0008006" key="3">
    <source>
        <dbReference type="Google" id="ProtNLM"/>
    </source>
</evidence>
<reference evidence="2" key="1">
    <citation type="submission" date="2016-10" db="EMBL/GenBank/DDBJ databases">
        <authorList>
            <person name="Varghese N."/>
            <person name="Submissions S."/>
        </authorList>
    </citation>
    <scope>NUCLEOTIDE SEQUENCE [LARGE SCALE GENOMIC DNA]</scope>
    <source>
        <strain evidence="2">MPL-11</strain>
    </source>
</reference>
<dbReference type="AlphaFoldDB" id="A0A1H0YN27"/>
<dbReference type="Proteomes" id="UP000199481">
    <property type="component" value="Unassembled WGS sequence"/>
</dbReference>
<name>A0A1H0YN27_9LACT</name>
<dbReference type="RefSeq" id="WP_035023756.1">
    <property type="nucleotide sequence ID" value="NZ_CP084916.1"/>
</dbReference>
<organism evidence="1 2">
    <name type="scientific">Carnobacterium viridans</name>
    <dbReference type="NCBI Taxonomy" id="174587"/>
    <lineage>
        <taxon>Bacteria</taxon>
        <taxon>Bacillati</taxon>
        <taxon>Bacillota</taxon>
        <taxon>Bacilli</taxon>
        <taxon>Lactobacillales</taxon>
        <taxon>Carnobacteriaceae</taxon>
        <taxon>Carnobacterium</taxon>
    </lineage>
</organism>
<gene>
    <name evidence="1" type="ORF">SAMN04487752_1052</name>
</gene>
<dbReference type="OrthoDB" id="2156632at2"/>
<evidence type="ECO:0000313" key="2">
    <source>
        <dbReference type="Proteomes" id="UP000199481"/>
    </source>
</evidence>
<accession>A0A1H0YN27</accession>
<proteinExistence type="predicted"/>
<protein>
    <recommendedName>
        <fullName evidence="3">ABC transporter</fullName>
    </recommendedName>
</protein>